<gene>
    <name evidence="3" type="ORF">GTA08_BOTSDO09536</name>
</gene>
<evidence type="ECO:0000256" key="2">
    <source>
        <dbReference type="SAM" id="SignalP"/>
    </source>
</evidence>
<name>A0A8H4IM23_9PEZI</name>
<accession>A0A8H4IM23</accession>
<feature type="region of interest" description="Disordered" evidence="1">
    <location>
        <begin position="23"/>
        <end position="42"/>
    </location>
</feature>
<evidence type="ECO:0000313" key="4">
    <source>
        <dbReference type="Proteomes" id="UP000572817"/>
    </source>
</evidence>
<organism evidence="3 4">
    <name type="scientific">Botryosphaeria dothidea</name>
    <dbReference type="NCBI Taxonomy" id="55169"/>
    <lineage>
        <taxon>Eukaryota</taxon>
        <taxon>Fungi</taxon>
        <taxon>Dikarya</taxon>
        <taxon>Ascomycota</taxon>
        <taxon>Pezizomycotina</taxon>
        <taxon>Dothideomycetes</taxon>
        <taxon>Dothideomycetes incertae sedis</taxon>
        <taxon>Botryosphaeriales</taxon>
        <taxon>Botryosphaeriaceae</taxon>
        <taxon>Botryosphaeria</taxon>
    </lineage>
</organism>
<reference evidence="3" key="1">
    <citation type="submission" date="2020-04" db="EMBL/GenBank/DDBJ databases">
        <title>Genome Assembly and Annotation of Botryosphaeria dothidea sdau 11-99, a Latent Pathogen of Apple Fruit Ring Rot in China.</title>
        <authorList>
            <person name="Yu C."/>
            <person name="Diao Y."/>
            <person name="Lu Q."/>
            <person name="Zhao J."/>
            <person name="Cui S."/>
            <person name="Peng C."/>
            <person name="He B."/>
            <person name="Liu H."/>
        </authorList>
    </citation>
    <scope>NUCLEOTIDE SEQUENCE [LARGE SCALE GENOMIC DNA]</scope>
    <source>
        <strain evidence="3">Sdau11-99</strain>
    </source>
</reference>
<evidence type="ECO:0000256" key="1">
    <source>
        <dbReference type="SAM" id="MobiDB-lite"/>
    </source>
</evidence>
<dbReference type="AlphaFoldDB" id="A0A8H4IM23"/>
<dbReference type="EMBL" id="WWBZ02000062">
    <property type="protein sequence ID" value="KAF4303601.1"/>
    <property type="molecule type" value="Genomic_DNA"/>
</dbReference>
<proteinExistence type="predicted"/>
<sequence length="186" mass="19017">MKSLVSAVFTATLSVSMLVSAAPTARPSSQDTEPSLLSGVGDTVKDTKGSVDGVVASTLAGATGVLEGFCSADYKCEINVTGPITSLLVDGGNYTDQASVSGWCDKGHCYGASKANLVLPNVLPFDITCDDSTPNGECKGHLAGAAKAVFDNGNELELWGWLTPSGYCKNGVCVASLDALGDPAYR</sequence>
<feature type="signal peptide" evidence="2">
    <location>
        <begin position="1"/>
        <end position="21"/>
    </location>
</feature>
<protein>
    <submittedName>
        <fullName evidence="3">Uncharacterized protein</fullName>
    </submittedName>
</protein>
<feature type="compositionally biased region" description="Polar residues" evidence="1">
    <location>
        <begin position="26"/>
        <end position="35"/>
    </location>
</feature>
<comment type="caution">
    <text evidence="3">The sequence shown here is derived from an EMBL/GenBank/DDBJ whole genome shotgun (WGS) entry which is preliminary data.</text>
</comment>
<feature type="chain" id="PRO_5034338459" evidence="2">
    <location>
        <begin position="22"/>
        <end position="186"/>
    </location>
</feature>
<keyword evidence="2" id="KW-0732">Signal</keyword>
<dbReference type="OrthoDB" id="3694481at2759"/>
<dbReference type="Proteomes" id="UP000572817">
    <property type="component" value="Unassembled WGS sequence"/>
</dbReference>
<keyword evidence="4" id="KW-1185">Reference proteome</keyword>
<evidence type="ECO:0000313" key="3">
    <source>
        <dbReference type="EMBL" id="KAF4303601.1"/>
    </source>
</evidence>